<dbReference type="GO" id="GO:0003735">
    <property type="term" value="F:structural constituent of ribosome"/>
    <property type="evidence" value="ECO:0007669"/>
    <property type="project" value="InterPro"/>
</dbReference>
<evidence type="ECO:0000313" key="6">
    <source>
        <dbReference type="Proteomes" id="UP000198406"/>
    </source>
</evidence>
<proteinExistence type="inferred from homology"/>
<dbReference type="Proteomes" id="UP000198406">
    <property type="component" value="Unassembled WGS sequence"/>
</dbReference>
<organism evidence="5 6">
    <name type="scientific">Fistulifera solaris</name>
    <name type="common">Oleaginous diatom</name>
    <dbReference type="NCBI Taxonomy" id="1519565"/>
    <lineage>
        <taxon>Eukaryota</taxon>
        <taxon>Sar</taxon>
        <taxon>Stramenopiles</taxon>
        <taxon>Ochrophyta</taxon>
        <taxon>Bacillariophyta</taxon>
        <taxon>Bacillariophyceae</taxon>
        <taxon>Bacillariophycidae</taxon>
        <taxon>Naviculales</taxon>
        <taxon>Naviculaceae</taxon>
        <taxon>Fistulifera</taxon>
    </lineage>
</organism>
<reference evidence="5 6" key="1">
    <citation type="journal article" date="2015" name="Plant Cell">
        <title>Oil accumulation by the oleaginous diatom Fistulifera solaris as revealed by the genome and transcriptome.</title>
        <authorList>
            <person name="Tanaka T."/>
            <person name="Maeda Y."/>
            <person name="Veluchamy A."/>
            <person name="Tanaka M."/>
            <person name="Abida H."/>
            <person name="Marechal E."/>
            <person name="Bowler C."/>
            <person name="Muto M."/>
            <person name="Sunaga Y."/>
            <person name="Tanaka M."/>
            <person name="Yoshino T."/>
            <person name="Taniguchi T."/>
            <person name="Fukuda Y."/>
            <person name="Nemoto M."/>
            <person name="Matsumoto M."/>
            <person name="Wong P.S."/>
            <person name="Aburatani S."/>
            <person name="Fujibuchi W."/>
        </authorList>
    </citation>
    <scope>NUCLEOTIDE SEQUENCE [LARGE SCALE GENOMIC DNA]</scope>
    <source>
        <strain evidence="5 6">JPCC DA0580</strain>
    </source>
</reference>
<name>A0A1Z5JAC6_FISSO</name>
<dbReference type="OrthoDB" id="275582at2759"/>
<dbReference type="InterPro" id="IPR013025">
    <property type="entry name" value="Ribosomal_uL23-like"/>
</dbReference>
<evidence type="ECO:0000256" key="1">
    <source>
        <dbReference type="ARBA" id="ARBA00006700"/>
    </source>
</evidence>
<dbReference type="GO" id="GO:0005762">
    <property type="term" value="C:mitochondrial large ribosomal subunit"/>
    <property type="evidence" value="ECO:0007669"/>
    <property type="project" value="TreeGrafter"/>
</dbReference>
<dbReference type="EMBL" id="BDSP01000026">
    <property type="protein sequence ID" value="GAX10852.1"/>
    <property type="molecule type" value="Genomic_DNA"/>
</dbReference>
<keyword evidence="3" id="KW-0687">Ribonucleoprotein</keyword>
<dbReference type="AlphaFoldDB" id="A0A1Z5JAC6"/>
<protein>
    <recommendedName>
        <fullName evidence="4">Large ribosomal subunit protein uL23m</fullName>
    </recommendedName>
</protein>
<dbReference type="InParanoid" id="A0A1Z5JAC6"/>
<dbReference type="PANTHER" id="PTHR12059">
    <property type="entry name" value="RIBOSOMAL PROTEIN L23-RELATED"/>
    <property type="match status" value="1"/>
</dbReference>
<dbReference type="Pfam" id="PF00276">
    <property type="entry name" value="Ribosomal_L23"/>
    <property type="match status" value="1"/>
</dbReference>
<comment type="similarity">
    <text evidence="1">Belongs to the universal ribosomal protein uL23 family.</text>
</comment>
<evidence type="ECO:0000313" key="5">
    <source>
        <dbReference type="EMBL" id="GAX10852.1"/>
    </source>
</evidence>
<dbReference type="SUPFAM" id="SSF54189">
    <property type="entry name" value="Ribosomal proteins S24e, L23 and L15e"/>
    <property type="match status" value="1"/>
</dbReference>
<dbReference type="InterPro" id="IPR012678">
    <property type="entry name" value="Ribosomal_uL23/eL15/eS24_sf"/>
</dbReference>
<sequence>MRGRRLLQQFRMWMPTMPLTLVSAKNATPTHPARAVFRTLPRMTKHEIKEYLTKIYQLPVKQVNTMNYQGKRKRLLTQNKPVYFKYKDFKKAVVTFDDSLQDVGLGMRILELEEGELAEGGK</sequence>
<keyword evidence="6" id="KW-1185">Reference proteome</keyword>
<accession>A0A1Z5JAC6</accession>
<comment type="caution">
    <text evidence="5">The sequence shown here is derived from an EMBL/GenBank/DDBJ whole genome shotgun (WGS) entry which is preliminary data.</text>
</comment>
<evidence type="ECO:0000256" key="3">
    <source>
        <dbReference type="ARBA" id="ARBA00023274"/>
    </source>
</evidence>
<evidence type="ECO:0000256" key="2">
    <source>
        <dbReference type="ARBA" id="ARBA00022980"/>
    </source>
</evidence>
<gene>
    <name evidence="5" type="ORF">FisN_31Hu059</name>
</gene>
<evidence type="ECO:0000256" key="4">
    <source>
        <dbReference type="ARBA" id="ARBA00039977"/>
    </source>
</evidence>
<dbReference type="Gene3D" id="3.30.70.330">
    <property type="match status" value="1"/>
</dbReference>
<dbReference type="PANTHER" id="PTHR12059:SF5">
    <property type="entry name" value="LARGE RIBOSOMAL SUBUNIT PROTEIN UL23M"/>
    <property type="match status" value="1"/>
</dbReference>
<dbReference type="GO" id="GO:0032543">
    <property type="term" value="P:mitochondrial translation"/>
    <property type="evidence" value="ECO:0007669"/>
    <property type="project" value="TreeGrafter"/>
</dbReference>
<dbReference type="InterPro" id="IPR012677">
    <property type="entry name" value="Nucleotide-bd_a/b_plait_sf"/>
</dbReference>
<keyword evidence="2" id="KW-0689">Ribosomal protein</keyword>